<keyword evidence="2 7" id="KW-0812">Transmembrane</keyword>
<sequence length="277" mass="31338">MAVTTIQAVPNPLSDFQKIGHNTYVWTSEAYSAKSPLVLFCAWNAAASKHIAKYITTYRKLFPTSRILMIRCNTPDTLRSQASYAKLQTPALGVVREHVRNGGEVLVHSFSNGGANQLAHFVKLWKREEGTRLPMRAQIMDSSPGLGPWMKAHAAITLSLPRTLLWRIFGGVAVHFFLLLVYLSNMIRREEHRFVVLGRELNDPALFAVETPRVYLYSKADHMVGHDEVEEHADAAARAGFDIRKVRFEASPHVGHIREDEEKYWDAVMDAWKRGGK</sequence>
<evidence type="ECO:0000256" key="6">
    <source>
        <dbReference type="ARBA" id="ARBA00034303"/>
    </source>
</evidence>
<dbReference type="EMBL" id="MCFA01000069">
    <property type="protein sequence ID" value="ORY10762.1"/>
    <property type="molecule type" value="Genomic_DNA"/>
</dbReference>
<evidence type="ECO:0000256" key="5">
    <source>
        <dbReference type="ARBA" id="ARBA00023242"/>
    </source>
</evidence>
<dbReference type="PANTHER" id="PTHR12265:SF30">
    <property type="entry name" value="TRANSMEMBRANE PROTEIN 53"/>
    <property type="match status" value="1"/>
</dbReference>
<evidence type="ECO:0000313" key="9">
    <source>
        <dbReference type="Proteomes" id="UP000193144"/>
    </source>
</evidence>
<proteinExistence type="inferred from homology"/>
<keyword evidence="9" id="KW-1185">Reference proteome</keyword>
<evidence type="ECO:0000256" key="2">
    <source>
        <dbReference type="ARBA" id="ARBA00022692"/>
    </source>
</evidence>
<dbReference type="PANTHER" id="PTHR12265">
    <property type="entry name" value="TRANSMEMBRANE PROTEIN 53"/>
    <property type="match status" value="1"/>
</dbReference>
<evidence type="ECO:0000256" key="1">
    <source>
        <dbReference type="ARBA" id="ARBA00007387"/>
    </source>
</evidence>
<evidence type="ECO:0008006" key="10">
    <source>
        <dbReference type="Google" id="ProtNLM"/>
    </source>
</evidence>
<dbReference type="SUPFAM" id="SSF53474">
    <property type="entry name" value="alpha/beta-Hydrolases"/>
    <property type="match status" value="1"/>
</dbReference>
<dbReference type="Pfam" id="PF05705">
    <property type="entry name" value="DUF829"/>
    <property type="match status" value="1"/>
</dbReference>
<reference evidence="8 9" key="1">
    <citation type="submission" date="2016-07" db="EMBL/GenBank/DDBJ databases">
        <title>Pervasive Adenine N6-methylation of Active Genes in Fungi.</title>
        <authorList>
            <consortium name="DOE Joint Genome Institute"/>
            <person name="Mondo S.J."/>
            <person name="Dannebaum R.O."/>
            <person name="Kuo R.C."/>
            <person name="Labutti K."/>
            <person name="Haridas S."/>
            <person name="Kuo A."/>
            <person name="Salamov A."/>
            <person name="Ahrendt S.R."/>
            <person name="Lipzen A."/>
            <person name="Sullivan W."/>
            <person name="Andreopoulos W.B."/>
            <person name="Clum A."/>
            <person name="Lindquist E."/>
            <person name="Daum C."/>
            <person name="Ramamoorthy G.K."/>
            <person name="Gryganskyi A."/>
            <person name="Culley D."/>
            <person name="Magnuson J.K."/>
            <person name="James T.Y."/>
            <person name="O'Malley M.A."/>
            <person name="Stajich J.E."/>
            <person name="Spatafora J.W."/>
            <person name="Visel A."/>
            <person name="Grigoriev I.V."/>
        </authorList>
    </citation>
    <scope>NUCLEOTIDE SEQUENCE [LARGE SCALE GENOMIC DNA]</scope>
    <source>
        <strain evidence="8 9">CBS 115471</strain>
    </source>
</reference>
<dbReference type="AlphaFoldDB" id="A0A1Y1ZKI4"/>
<dbReference type="GO" id="GO:0005640">
    <property type="term" value="C:nuclear outer membrane"/>
    <property type="evidence" value="ECO:0007669"/>
    <property type="project" value="UniProtKB-SubCell"/>
</dbReference>
<feature type="transmembrane region" description="Helical" evidence="7">
    <location>
        <begin position="164"/>
        <end position="183"/>
    </location>
</feature>
<keyword evidence="3 7" id="KW-1133">Transmembrane helix</keyword>
<protein>
    <recommendedName>
        <fullName evidence="10">Indole-diterpene biosynthesis protein-like protein PaxU</fullName>
    </recommendedName>
</protein>
<evidence type="ECO:0000313" key="8">
    <source>
        <dbReference type="EMBL" id="ORY10762.1"/>
    </source>
</evidence>
<evidence type="ECO:0000256" key="4">
    <source>
        <dbReference type="ARBA" id="ARBA00023136"/>
    </source>
</evidence>
<dbReference type="OrthoDB" id="77878at2759"/>
<evidence type="ECO:0000256" key="3">
    <source>
        <dbReference type="ARBA" id="ARBA00022989"/>
    </source>
</evidence>
<keyword evidence="5" id="KW-0539">Nucleus</keyword>
<comment type="subcellular location">
    <subcellularLocation>
        <location evidence="6">Nucleus outer membrane</location>
        <topology evidence="6">Single-pass membrane protein</topology>
    </subcellularLocation>
</comment>
<name>A0A1Y1ZKI4_9PLEO</name>
<comment type="similarity">
    <text evidence="1">Belongs to the TMEM53 family.</text>
</comment>
<gene>
    <name evidence="8" type="ORF">BCR34DRAFT_341010</name>
</gene>
<organism evidence="8 9">
    <name type="scientific">Clohesyomyces aquaticus</name>
    <dbReference type="NCBI Taxonomy" id="1231657"/>
    <lineage>
        <taxon>Eukaryota</taxon>
        <taxon>Fungi</taxon>
        <taxon>Dikarya</taxon>
        <taxon>Ascomycota</taxon>
        <taxon>Pezizomycotina</taxon>
        <taxon>Dothideomycetes</taxon>
        <taxon>Pleosporomycetidae</taxon>
        <taxon>Pleosporales</taxon>
        <taxon>Lindgomycetaceae</taxon>
        <taxon>Clohesyomyces</taxon>
    </lineage>
</organism>
<dbReference type="Proteomes" id="UP000193144">
    <property type="component" value="Unassembled WGS sequence"/>
</dbReference>
<accession>A0A1Y1ZKI4</accession>
<dbReference type="InterPro" id="IPR029058">
    <property type="entry name" value="AB_hydrolase_fold"/>
</dbReference>
<comment type="caution">
    <text evidence="8">The sequence shown here is derived from an EMBL/GenBank/DDBJ whole genome shotgun (WGS) entry which is preliminary data.</text>
</comment>
<keyword evidence="4 7" id="KW-0472">Membrane</keyword>
<evidence type="ECO:0000256" key="7">
    <source>
        <dbReference type="SAM" id="Phobius"/>
    </source>
</evidence>
<dbReference type="InterPro" id="IPR008547">
    <property type="entry name" value="DUF829_TMEM53"/>
</dbReference>